<accession>A0A9P4WEG7</accession>
<comment type="caution">
    <text evidence="2">The sequence shown here is derived from an EMBL/GenBank/DDBJ whole genome shotgun (WGS) entry which is preliminary data.</text>
</comment>
<protein>
    <recommendedName>
        <fullName evidence="1">DUF427 domain-containing protein</fullName>
    </recommendedName>
</protein>
<dbReference type="AlphaFoldDB" id="A0A9P4WEG7"/>
<evidence type="ECO:0000259" key="1">
    <source>
        <dbReference type="Pfam" id="PF04248"/>
    </source>
</evidence>
<dbReference type="Proteomes" id="UP000801428">
    <property type="component" value="Unassembled WGS sequence"/>
</dbReference>
<dbReference type="PANTHER" id="PTHR34310">
    <property type="entry name" value="DUF427 DOMAIN PROTEIN (AFU_ORTHOLOGUE AFUA_3G02220)"/>
    <property type="match status" value="1"/>
</dbReference>
<organism evidence="2 3">
    <name type="scientific">Curvularia kusanoi</name>
    <name type="common">Cochliobolus kusanoi</name>
    <dbReference type="NCBI Taxonomy" id="90978"/>
    <lineage>
        <taxon>Eukaryota</taxon>
        <taxon>Fungi</taxon>
        <taxon>Dikarya</taxon>
        <taxon>Ascomycota</taxon>
        <taxon>Pezizomycotina</taxon>
        <taxon>Dothideomycetes</taxon>
        <taxon>Pleosporomycetidae</taxon>
        <taxon>Pleosporales</taxon>
        <taxon>Pleosporineae</taxon>
        <taxon>Pleosporaceae</taxon>
        <taxon>Curvularia</taxon>
    </lineage>
</organism>
<proteinExistence type="predicted"/>
<evidence type="ECO:0000313" key="2">
    <source>
        <dbReference type="EMBL" id="KAF3009966.1"/>
    </source>
</evidence>
<sequence length="197" mass="22991">MRFYVPRSAITKAADLRMSHEAIEGTRNRVHFGNLTVGQESTGRVLLFDNILDNLVKIDFHAMDQWFEEDVPVYGHPKDPYKRIDILHSTRNVKVGIDGVTLADTSAPLFLLETTLRTRHYLPPTSINWEYLRRSDTRSLCPYKGMANYYHVVVNGKEYRDLVWYYRYPTSESAPIAGYMCFYNEKVDVWVDGEREN</sequence>
<dbReference type="Pfam" id="PF04248">
    <property type="entry name" value="NTP_transf_9"/>
    <property type="match status" value="1"/>
</dbReference>
<dbReference type="OrthoDB" id="18996at2759"/>
<dbReference type="EMBL" id="SWKU01000002">
    <property type="protein sequence ID" value="KAF3009966.1"/>
    <property type="molecule type" value="Genomic_DNA"/>
</dbReference>
<reference evidence="2" key="1">
    <citation type="submission" date="2019-04" db="EMBL/GenBank/DDBJ databases">
        <title>Sequencing of skin fungus with MAO and IRED activity.</title>
        <authorList>
            <person name="Marsaioli A.J."/>
            <person name="Bonatto J.M.C."/>
            <person name="Reis Junior O."/>
        </authorList>
    </citation>
    <scope>NUCLEOTIDE SEQUENCE</scope>
    <source>
        <strain evidence="2">30M1</strain>
    </source>
</reference>
<dbReference type="PANTHER" id="PTHR34310:SF9">
    <property type="entry name" value="BLR5716 PROTEIN"/>
    <property type="match status" value="1"/>
</dbReference>
<feature type="domain" description="DUF427" evidence="1">
    <location>
        <begin position="93"/>
        <end position="185"/>
    </location>
</feature>
<dbReference type="InterPro" id="IPR038694">
    <property type="entry name" value="DUF427_sf"/>
</dbReference>
<keyword evidence="3" id="KW-1185">Reference proteome</keyword>
<evidence type="ECO:0000313" key="3">
    <source>
        <dbReference type="Proteomes" id="UP000801428"/>
    </source>
</evidence>
<gene>
    <name evidence="2" type="ORF">E8E13_011249</name>
</gene>
<dbReference type="InterPro" id="IPR007361">
    <property type="entry name" value="DUF427"/>
</dbReference>
<dbReference type="Gene3D" id="2.170.150.40">
    <property type="entry name" value="Domain of unknown function (DUF427)"/>
    <property type="match status" value="1"/>
</dbReference>
<name>A0A9P4WEG7_CURKU</name>